<dbReference type="Proteomes" id="UP001295740">
    <property type="component" value="Unassembled WGS sequence"/>
</dbReference>
<dbReference type="EMBL" id="CAUWAG010000008">
    <property type="protein sequence ID" value="CAJ2506103.1"/>
    <property type="molecule type" value="Genomic_DNA"/>
</dbReference>
<organism evidence="1 2">
    <name type="scientific">Anthostomella pinea</name>
    <dbReference type="NCBI Taxonomy" id="933095"/>
    <lineage>
        <taxon>Eukaryota</taxon>
        <taxon>Fungi</taxon>
        <taxon>Dikarya</taxon>
        <taxon>Ascomycota</taxon>
        <taxon>Pezizomycotina</taxon>
        <taxon>Sordariomycetes</taxon>
        <taxon>Xylariomycetidae</taxon>
        <taxon>Xylariales</taxon>
        <taxon>Xylariaceae</taxon>
        <taxon>Anthostomella</taxon>
    </lineage>
</organism>
<accession>A0AAI8VJM1</accession>
<dbReference type="AlphaFoldDB" id="A0AAI8VJM1"/>
<comment type="caution">
    <text evidence="1">The sequence shown here is derived from an EMBL/GenBank/DDBJ whole genome shotgun (WGS) entry which is preliminary data.</text>
</comment>
<proteinExistence type="predicted"/>
<dbReference type="PANTHER" id="PTHR36847:SF1">
    <property type="entry name" value="AMIDOLIGASE ENZYME"/>
    <property type="match status" value="1"/>
</dbReference>
<name>A0AAI8VJM1_9PEZI</name>
<evidence type="ECO:0000313" key="2">
    <source>
        <dbReference type="Proteomes" id="UP001295740"/>
    </source>
</evidence>
<evidence type="ECO:0000313" key="1">
    <source>
        <dbReference type="EMBL" id="CAJ2506103.1"/>
    </source>
</evidence>
<dbReference type="PANTHER" id="PTHR36847">
    <property type="entry name" value="AMIDOLIGASE ENZYME"/>
    <property type="match status" value="1"/>
</dbReference>
<protein>
    <submittedName>
        <fullName evidence="1">Uu.00g002330.m01.CDS01</fullName>
    </submittedName>
</protein>
<reference evidence="1" key="1">
    <citation type="submission" date="2023-10" db="EMBL/GenBank/DDBJ databases">
        <authorList>
            <person name="Hackl T."/>
        </authorList>
    </citation>
    <scope>NUCLEOTIDE SEQUENCE</scope>
</reference>
<gene>
    <name evidence="1" type="ORF">KHLLAP_LOCUS6571</name>
</gene>
<sequence>MAIGQSDAVDQAPKESFRGKATFGFELEFLALFKEFGTKTPWEGGDGTQCTQPILEEPPDINKTGSDHELHMRRLHHFGGIIAQKLTEAGMYAEYREKGHPSADEVEGQPADDVKLGPFRGYRYTAYENTTVIPEETMIWTDPLVDGRRMLVRPAAQEGYFWLGFEVVSKAYLWQERQRAEAHLERTCRVLRANYRLSVNTGITSVKDSSRCSVHIYWGIRGLPLPLHNLKRLLTLLWVAEAKLLDLHATWKQEAIKYAAPLQKRTNMAMDKTDMLPSWVDEDDAHAAPWRDEMERNVPPFVSQALHNGKAKVPWLWRAETVEDLAKLVGESDRSRKAAIAVTEHLPPQSEFWGKVRKSQLNTVEFRHMQGSLEPELVAAWIHVTARITEVCVDFDADEFHDLLGKVANCVDHGGPTAVYKLLDVLGVQRAVSQVFESHNQDKLDEEAKPEKAMFLHPMEAAHAKPSSRSSCVIG</sequence>
<keyword evidence="2" id="KW-1185">Reference proteome</keyword>